<keyword evidence="1" id="KW-0732">Signal</keyword>
<keyword evidence="3" id="KW-1185">Reference proteome</keyword>
<evidence type="ECO:0000313" key="2">
    <source>
        <dbReference type="EMBL" id="RVD82755.1"/>
    </source>
</evidence>
<organism evidence="2 3">
    <name type="scientific">Arthrobotrys flagrans</name>
    <name type="common">Nematode-trapping fungus</name>
    <name type="synonym">Trichothecium flagrans</name>
    <dbReference type="NCBI Taxonomy" id="97331"/>
    <lineage>
        <taxon>Eukaryota</taxon>
        <taxon>Fungi</taxon>
        <taxon>Dikarya</taxon>
        <taxon>Ascomycota</taxon>
        <taxon>Pezizomycotina</taxon>
        <taxon>Orbiliomycetes</taxon>
        <taxon>Orbiliales</taxon>
        <taxon>Orbiliaceae</taxon>
        <taxon>Arthrobotrys</taxon>
    </lineage>
</organism>
<dbReference type="RefSeq" id="XP_067488299.1">
    <property type="nucleotide sequence ID" value="XM_067636710.1"/>
</dbReference>
<evidence type="ECO:0000256" key="1">
    <source>
        <dbReference type="SAM" id="SignalP"/>
    </source>
</evidence>
<dbReference type="VEuPathDB" id="FungiDB:DFL_007170"/>
<comment type="caution">
    <text evidence="2">The sequence shown here is derived from an EMBL/GenBank/DDBJ whole genome shotgun (WGS) entry which is preliminary data.</text>
</comment>
<dbReference type="GeneID" id="93589481"/>
<proteinExistence type="predicted"/>
<protein>
    <submittedName>
        <fullName evidence="2">Uncharacterized protein</fullName>
    </submittedName>
</protein>
<gene>
    <name evidence="2" type="ORF">DFL_007170</name>
</gene>
<accession>A0A436ZVG9</accession>
<dbReference type="Proteomes" id="UP000283090">
    <property type="component" value="Unassembled WGS sequence"/>
</dbReference>
<dbReference type="EMBL" id="SAEB01000009">
    <property type="protein sequence ID" value="RVD82755.1"/>
    <property type="molecule type" value="Genomic_DNA"/>
</dbReference>
<evidence type="ECO:0000313" key="3">
    <source>
        <dbReference type="Proteomes" id="UP000283090"/>
    </source>
</evidence>
<feature type="signal peptide" evidence="1">
    <location>
        <begin position="1"/>
        <end position="20"/>
    </location>
</feature>
<feature type="chain" id="PRO_5019311393" evidence="1">
    <location>
        <begin position="21"/>
        <end position="97"/>
    </location>
</feature>
<dbReference type="AlphaFoldDB" id="A0A436ZVG9"/>
<sequence>MQISSLTFLVAAFLVNLSLGSPIATRRLEARQDPQLESDCSKYKFKPVGEIKEDKRLDRLCPIFCEAIKKNPNSPSSKQFEQKLRIQCAVPPPPPTA</sequence>
<reference evidence="2 3" key="1">
    <citation type="submission" date="2019-01" db="EMBL/GenBank/DDBJ databases">
        <title>Intercellular communication is required for trap formation in the nematode-trapping fungus Duddingtonia flagrans.</title>
        <authorList>
            <person name="Youssar L."/>
            <person name="Wernet V."/>
            <person name="Hensel N."/>
            <person name="Hildebrandt H.-G."/>
            <person name="Fischer R."/>
        </authorList>
    </citation>
    <scope>NUCLEOTIDE SEQUENCE [LARGE SCALE GENOMIC DNA]</scope>
    <source>
        <strain evidence="2 3">CBS H-5679</strain>
    </source>
</reference>
<dbReference type="OrthoDB" id="5295265at2759"/>
<name>A0A436ZVG9_ARTFL</name>